<feature type="binding site" description="axial binding residue" evidence="6">
    <location>
        <position position="143"/>
    </location>
    <ligand>
        <name>heme c</name>
        <dbReference type="ChEBI" id="CHEBI:61717"/>
    </ligand>
    <ligandPart>
        <name>Fe</name>
        <dbReference type="ChEBI" id="CHEBI:18248"/>
    </ligandPart>
</feature>
<accession>A0A1E5Q525</accession>
<keyword evidence="2 7" id="KW-0349">Heme</keyword>
<feature type="binding site" description="covalent" evidence="7">
    <location>
        <position position="139"/>
    </location>
    <ligand>
        <name>heme c</name>
        <dbReference type="ChEBI" id="CHEBI:61717"/>
    </ligand>
</feature>
<evidence type="ECO:0000313" key="10">
    <source>
        <dbReference type="Proteomes" id="UP000095347"/>
    </source>
</evidence>
<feature type="signal peptide" evidence="8">
    <location>
        <begin position="1"/>
        <end position="25"/>
    </location>
</feature>
<sequence length="152" mass="15763">MTFKKHLLFVTAILAVSAFTPPAMADGDGEIKYRKSVMSSIGGHMGSMAAILKGASANGANFAVHTQGMAELSKIAGSIFPEGSDFGETEALPAIWEKPADFAGAVKMFQGAAANLNTAAMSGDMAASGAAFGELGKACKNCHENFREKKKQ</sequence>
<dbReference type="Pfam" id="PF01322">
    <property type="entry name" value="Cytochrom_C_2"/>
    <property type="match status" value="1"/>
</dbReference>
<keyword evidence="1" id="KW-0813">Transport</keyword>
<keyword evidence="5 6" id="KW-0408">Iron</keyword>
<evidence type="ECO:0000256" key="2">
    <source>
        <dbReference type="ARBA" id="ARBA00022617"/>
    </source>
</evidence>
<evidence type="ECO:0000256" key="3">
    <source>
        <dbReference type="ARBA" id="ARBA00022723"/>
    </source>
</evidence>
<keyword evidence="3 6" id="KW-0479">Metal-binding</keyword>
<dbReference type="Proteomes" id="UP000095347">
    <property type="component" value="Unassembled WGS sequence"/>
</dbReference>
<evidence type="ECO:0000256" key="1">
    <source>
        <dbReference type="ARBA" id="ARBA00022448"/>
    </source>
</evidence>
<name>A0A1E5Q525_9PROT</name>
<comment type="caution">
    <text evidence="9">The sequence shown here is derived from an EMBL/GenBank/DDBJ whole genome shotgun (WGS) entry which is preliminary data.</text>
</comment>
<dbReference type="GO" id="GO:0042597">
    <property type="term" value="C:periplasmic space"/>
    <property type="evidence" value="ECO:0007669"/>
    <property type="project" value="InterPro"/>
</dbReference>
<organism evidence="9 10">
    <name type="scientific">Magnetovibrio blakemorei</name>
    <dbReference type="NCBI Taxonomy" id="28181"/>
    <lineage>
        <taxon>Bacteria</taxon>
        <taxon>Pseudomonadati</taxon>
        <taxon>Pseudomonadota</taxon>
        <taxon>Alphaproteobacteria</taxon>
        <taxon>Rhodospirillales</taxon>
        <taxon>Magnetovibrionaceae</taxon>
        <taxon>Magnetovibrio</taxon>
    </lineage>
</organism>
<dbReference type="Gene3D" id="1.20.120.10">
    <property type="entry name" value="Cytochrome c/b562"/>
    <property type="match status" value="1"/>
</dbReference>
<dbReference type="AlphaFoldDB" id="A0A1E5Q525"/>
<evidence type="ECO:0000313" key="9">
    <source>
        <dbReference type="EMBL" id="OEJ65112.1"/>
    </source>
</evidence>
<proteinExistence type="predicted"/>
<evidence type="ECO:0000256" key="6">
    <source>
        <dbReference type="PIRSR" id="PIRSR000027-1"/>
    </source>
</evidence>
<dbReference type="SUPFAM" id="SSF47175">
    <property type="entry name" value="Cytochromes"/>
    <property type="match status" value="1"/>
</dbReference>
<dbReference type="EMBL" id="MCGG01000055">
    <property type="protein sequence ID" value="OEJ65112.1"/>
    <property type="molecule type" value="Genomic_DNA"/>
</dbReference>
<dbReference type="PRINTS" id="PR00608">
    <property type="entry name" value="CYTCHROMECII"/>
</dbReference>
<dbReference type="InterPro" id="IPR002321">
    <property type="entry name" value="Cyt_c_II"/>
</dbReference>
<gene>
    <name evidence="9" type="ORF">BEN30_15630</name>
</gene>
<dbReference type="GO" id="GO:0022900">
    <property type="term" value="P:electron transport chain"/>
    <property type="evidence" value="ECO:0007669"/>
    <property type="project" value="InterPro"/>
</dbReference>
<protein>
    <recommendedName>
        <fullName evidence="11">Cytochrome C</fullName>
    </recommendedName>
</protein>
<dbReference type="InterPro" id="IPR010980">
    <property type="entry name" value="Cyt_c/b562"/>
</dbReference>
<evidence type="ECO:0000256" key="8">
    <source>
        <dbReference type="SAM" id="SignalP"/>
    </source>
</evidence>
<evidence type="ECO:0000256" key="7">
    <source>
        <dbReference type="PIRSR" id="PIRSR000027-2"/>
    </source>
</evidence>
<dbReference type="GO" id="GO:0009055">
    <property type="term" value="F:electron transfer activity"/>
    <property type="evidence" value="ECO:0007669"/>
    <property type="project" value="InterPro"/>
</dbReference>
<comment type="PTM">
    <text evidence="7">Binds 1 heme group per subunit.</text>
</comment>
<dbReference type="GO" id="GO:0005506">
    <property type="term" value="F:iron ion binding"/>
    <property type="evidence" value="ECO:0007669"/>
    <property type="project" value="InterPro"/>
</dbReference>
<dbReference type="STRING" id="28181.BEN30_15630"/>
<dbReference type="RefSeq" id="WP_069959001.1">
    <property type="nucleotide sequence ID" value="NZ_MCGG01000055.1"/>
</dbReference>
<feature type="binding site" description="covalent" evidence="7">
    <location>
        <position position="142"/>
    </location>
    <ligand>
        <name>heme c</name>
        <dbReference type="ChEBI" id="CHEBI:61717"/>
    </ligand>
</feature>
<evidence type="ECO:0000256" key="5">
    <source>
        <dbReference type="ARBA" id="ARBA00023004"/>
    </source>
</evidence>
<feature type="chain" id="PRO_5009184040" description="Cytochrome C" evidence="8">
    <location>
        <begin position="26"/>
        <end position="152"/>
    </location>
</feature>
<dbReference type="InterPro" id="IPR012127">
    <property type="entry name" value="Cyt_c_prime"/>
</dbReference>
<reference evidence="10" key="1">
    <citation type="submission" date="2016-07" db="EMBL/GenBank/DDBJ databases">
        <authorList>
            <person name="Florea S."/>
            <person name="Webb J.S."/>
            <person name="Jaromczyk J."/>
            <person name="Schardl C.L."/>
        </authorList>
    </citation>
    <scope>NUCLEOTIDE SEQUENCE [LARGE SCALE GENOMIC DNA]</scope>
    <source>
        <strain evidence="10">MV-1</strain>
    </source>
</reference>
<dbReference type="InterPro" id="IPR015984">
    <property type="entry name" value="Cyt_c_prime_subgr"/>
</dbReference>
<keyword evidence="10" id="KW-1185">Reference proteome</keyword>
<evidence type="ECO:0000256" key="4">
    <source>
        <dbReference type="ARBA" id="ARBA00022982"/>
    </source>
</evidence>
<dbReference type="PIRSF" id="PIRSF000027">
    <property type="entry name" value="Cytc_c_prime"/>
    <property type="match status" value="1"/>
</dbReference>
<dbReference type="OrthoDB" id="8115790at2"/>
<keyword evidence="8" id="KW-0732">Signal</keyword>
<dbReference type="PROSITE" id="PS51009">
    <property type="entry name" value="CYTCII"/>
    <property type="match status" value="1"/>
</dbReference>
<keyword evidence="4" id="KW-0249">Electron transport</keyword>
<evidence type="ECO:0008006" key="11">
    <source>
        <dbReference type="Google" id="ProtNLM"/>
    </source>
</evidence>
<dbReference type="GO" id="GO:0020037">
    <property type="term" value="F:heme binding"/>
    <property type="evidence" value="ECO:0007669"/>
    <property type="project" value="InterPro"/>
</dbReference>